<sequence length="1630" mass="178976">YISWLHRHKFRWFHAITVRMGPQEDYIETVFTCEGDINDPNLQSRLEDFQSQLKELLSTDKRKLILKKVEPWNSVRVTFNIPREAAWRLKQLAQQGNVTLRQLGVLAVQIEGDQLISLTIAGRNNARTQLIFRTADDTVDAPNLSLLDSGGGAHDYGSPGPTNVQSTRRNIADYLRQGASIFDSILTPESESAQNTVHVGRNPNIIGGANFHTDKNIQNVASHTASSSKAQGPSYSHFPAEIEQNAVGMDKPPPPYPEGSAWVNNIARGIRGIPPTTSPLLVNLLQTDPAFALAGMNNFMNSKMIPPPPESSPPLKKKRKPRKPKAGCEGEATIQSVSNPVLSSYSMPTSGSGNNILPVPMVTQALAANTQPSVTFSKSVPSTSEMMFSSVNDDRANYPEVVSSKALIMSSTGTEPILQESTVGKIINPYTGHLEPMEHSDSNPAKNCVTFDRLSPLGLNSREQTLLSKERMNHIISHNKLPSTCNSNMPASSTYCSVPLQQCQTNSALTVGSRIQGSESLSVTVSARSSSLALSSSQNYNLVQSSPIASVSKRSNILLDMSGKSNFPSQTCSMSISSNKDLYKTAALHGHHITVSSGSRTSTAESTYSSHKHLSNKDHMKFITSENLLNPLKNPAKKTGSCSNSSTGVNTEHSSHTKSIHDTHMQNDIGAVTTGCTTEINSKVYYNDSGVGSSSERSDDTPSEPGESDFKSANNHNHVEEFSKSVFNENIVQKQNLLNKPDQQVITVGYAMSNQQQNEKYSNDVSNILAIDKALRHPALKRKNSDLTKNNDLTDHQVAMMHLFSKNKKKSPKHFLHEDVLTKEHLQLLQKVDSMQYLQDNFHPHGKQDKSNQHLLSNSRLAVPSRIDNLHSPTSIQTSARTPSPRLFANHDPKETSDINMCNKTRHNVDKTPVSEMESMQNDIISSYLTQKNHERKAKSPISGNLTVSAAMELISLENMMSVNSAIGKHAEGMNAQGILKNDLNNIKRPENILGSSENDITKLSKSGSYKRRSPASALLNPLPQQFFDPKKLTESVQKLVKPLLPESSTLPHSQRRSPGSVGSRACTSPQSLKSDGLKDSMDSSDNVINGPMESDLTLNNDNHIVNSDILSNSSSDPLKTEAENGVKNSLNSPIFNHVLSEKTPKSNDAHDSDKNGDCRSDTRNLGSGNHSLPSQESAPSSVSAVSNIYNQSNKSGSDSSFKYSSEQNIQENHKQNASDHVKVPIEVSVMDSTSLDSTVTTSKIDLSKVPTNNNGSGINTINPENDKLLDKSVKNKNLNKKSDSSCNTGVEYSSLKVNCDSEKTSPKSSQKSTSVSPVKKGKSDEKGPIKLHLSHGIITNSQPFSKEELANETNITVITRSDHRKSENSAGEPTVPPLVLKVSRKPAVVEPTTEQKQEESQSLTMSLRARKASDASESTHNLRPPKPVRQKSVEQEVEQYKIVDDSSSKSLRQSRRRKTTSDSEPAQDSDKRLHIENCSEETDEKLGKSEEMQTEIGEGLTLFDTVKSGLRARTQNKPEEKIKVSPKELKQSKSVEEDNVKRNIQNRKSRQSPTTIDKQQTKEAREKSPGRIVRTRSGQISPSAEDDNSKRSTRSAKPKIQSVDTQNDATDLPPPPPSKRRRTTSRDHR</sequence>
<feature type="region of interest" description="Disordered" evidence="1">
    <location>
        <begin position="1358"/>
        <end position="1630"/>
    </location>
</feature>
<feature type="compositionally biased region" description="Low complexity" evidence="1">
    <location>
        <begin position="1307"/>
        <end position="1319"/>
    </location>
</feature>
<comment type="caution">
    <text evidence="3">The sequence shown here is derived from an EMBL/GenBank/DDBJ whole genome shotgun (WGS) entry which is preliminary data.</text>
</comment>
<dbReference type="InterPro" id="IPR026638">
    <property type="entry name" value="NCOA6"/>
</dbReference>
<feature type="compositionally biased region" description="Basic residues" evidence="1">
    <location>
        <begin position="315"/>
        <end position="325"/>
    </location>
</feature>
<feature type="domain" description="Nuclear receptor coactivator 6 TRADD-N" evidence="2">
    <location>
        <begin position="29"/>
        <end position="127"/>
    </location>
</feature>
<feature type="compositionally biased region" description="Basic and acidic residues" evidence="1">
    <location>
        <begin position="1469"/>
        <end position="1478"/>
    </location>
</feature>
<dbReference type="PANTHER" id="PTHR15690">
    <property type="entry name" value="NUCLEAR RECEPTOR COACTIVATOR 6"/>
    <property type="match status" value="1"/>
</dbReference>
<feature type="compositionally biased region" description="Basic and acidic residues" evidence="1">
    <location>
        <begin position="1517"/>
        <end position="1542"/>
    </location>
</feature>
<feature type="compositionally biased region" description="Low complexity" evidence="1">
    <location>
        <begin position="1251"/>
        <end position="1264"/>
    </location>
</feature>
<dbReference type="GO" id="GO:0035097">
    <property type="term" value="C:histone methyltransferase complex"/>
    <property type="evidence" value="ECO:0007669"/>
    <property type="project" value="TreeGrafter"/>
</dbReference>
<feature type="compositionally biased region" description="Basic and acidic residues" evidence="1">
    <location>
        <begin position="1140"/>
        <end position="1163"/>
    </location>
</feature>
<dbReference type="PANTHER" id="PTHR15690:SF0">
    <property type="entry name" value="NUCLEAR RECEPTOR COACTIVATOR 6"/>
    <property type="match status" value="1"/>
</dbReference>
<dbReference type="OrthoDB" id="5967287at2759"/>
<feature type="compositionally biased region" description="Polar residues" evidence="1">
    <location>
        <begin position="871"/>
        <end position="882"/>
    </location>
</feature>
<feature type="compositionally biased region" description="Polar residues" evidence="1">
    <location>
        <begin position="998"/>
        <end position="1008"/>
    </location>
</feature>
<name>A0A8B6GZ35_MYTGA</name>
<feature type="compositionally biased region" description="Low complexity" evidence="1">
    <location>
        <begin position="1193"/>
        <end position="1206"/>
    </location>
</feature>
<dbReference type="Pfam" id="PF13820">
    <property type="entry name" value="NCOA6_TRADD-N"/>
    <property type="match status" value="1"/>
</dbReference>
<proteinExistence type="predicted"/>
<feature type="region of interest" description="Disordered" evidence="1">
    <location>
        <begin position="686"/>
        <end position="714"/>
    </location>
</feature>
<feature type="compositionally biased region" description="Polar residues" evidence="1">
    <location>
        <begin position="640"/>
        <end position="652"/>
    </location>
</feature>
<evidence type="ECO:0000256" key="1">
    <source>
        <dbReference type="SAM" id="MobiDB-lite"/>
    </source>
</evidence>
<dbReference type="EMBL" id="UYJE01009204">
    <property type="protein sequence ID" value="VDI71228.1"/>
    <property type="molecule type" value="Genomic_DNA"/>
</dbReference>
<feature type="region of interest" description="Disordered" evidence="1">
    <location>
        <begin position="1247"/>
        <end position="1266"/>
    </location>
</feature>
<dbReference type="Proteomes" id="UP000596742">
    <property type="component" value="Unassembled WGS sequence"/>
</dbReference>
<dbReference type="InterPro" id="IPR032715">
    <property type="entry name" value="NCOA6_TRADD-N"/>
</dbReference>
<gene>
    <name evidence="3" type="ORF">MGAL_10B025370</name>
</gene>
<feature type="region of interest" description="Disordered" evidence="1">
    <location>
        <begin position="870"/>
        <end position="898"/>
    </location>
</feature>
<evidence type="ECO:0000259" key="2">
    <source>
        <dbReference type="Pfam" id="PF13820"/>
    </source>
</evidence>
<feature type="compositionally biased region" description="Basic and acidic residues" evidence="1">
    <location>
        <begin position="1560"/>
        <end position="1570"/>
    </location>
</feature>
<feature type="compositionally biased region" description="Basic and acidic residues" evidence="1">
    <location>
        <begin position="1432"/>
        <end position="1448"/>
    </location>
</feature>
<feature type="region of interest" description="Disordered" evidence="1">
    <location>
        <begin position="998"/>
        <end position="1023"/>
    </location>
</feature>
<feature type="region of interest" description="Disordered" evidence="1">
    <location>
        <begin position="1300"/>
        <end position="1346"/>
    </location>
</feature>
<feature type="compositionally biased region" description="Polar residues" evidence="1">
    <location>
        <begin position="1164"/>
        <end position="1192"/>
    </location>
</feature>
<dbReference type="GO" id="GO:0005667">
    <property type="term" value="C:transcription regulator complex"/>
    <property type="evidence" value="ECO:0007669"/>
    <property type="project" value="TreeGrafter"/>
</dbReference>
<keyword evidence="3" id="KW-0675">Receptor</keyword>
<dbReference type="GO" id="GO:0045944">
    <property type="term" value="P:positive regulation of transcription by RNA polymerase II"/>
    <property type="evidence" value="ECO:0007669"/>
    <property type="project" value="TreeGrafter"/>
</dbReference>
<feature type="compositionally biased region" description="Basic and acidic residues" evidence="1">
    <location>
        <begin position="1212"/>
        <end position="1222"/>
    </location>
</feature>
<feature type="region of interest" description="Disordered" evidence="1">
    <location>
        <begin position="302"/>
        <end position="334"/>
    </location>
</feature>
<protein>
    <submittedName>
        <fullName evidence="3">Nuclear receptor coactivator 6</fullName>
    </submittedName>
</protein>
<evidence type="ECO:0000313" key="3">
    <source>
        <dbReference type="EMBL" id="VDI71228.1"/>
    </source>
</evidence>
<evidence type="ECO:0000313" key="4">
    <source>
        <dbReference type="Proteomes" id="UP000596742"/>
    </source>
</evidence>
<dbReference type="GO" id="GO:0003713">
    <property type="term" value="F:transcription coactivator activity"/>
    <property type="evidence" value="ECO:0007669"/>
    <property type="project" value="InterPro"/>
</dbReference>
<feature type="compositionally biased region" description="Polar residues" evidence="1">
    <location>
        <begin position="1097"/>
        <end position="1118"/>
    </location>
</feature>
<accession>A0A8B6GZ35</accession>
<reference evidence="3" key="1">
    <citation type="submission" date="2018-11" db="EMBL/GenBank/DDBJ databases">
        <authorList>
            <person name="Alioto T."/>
            <person name="Alioto T."/>
        </authorList>
    </citation>
    <scope>NUCLEOTIDE SEQUENCE</scope>
</reference>
<keyword evidence="4" id="KW-1185">Reference proteome</keyword>
<feature type="non-terminal residue" evidence="3">
    <location>
        <position position="1"/>
    </location>
</feature>
<organism evidence="3 4">
    <name type="scientific">Mytilus galloprovincialis</name>
    <name type="common">Mediterranean mussel</name>
    <dbReference type="NCBI Taxonomy" id="29158"/>
    <lineage>
        <taxon>Eukaryota</taxon>
        <taxon>Metazoa</taxon>
        <taxon>Spiralia</taxon>
        <taxon>Lophotrochozoa</taxon>
        <taxon>Mollusca</taxon>
        <taxon>Bivalvia</taxon>
        <taxon>Autobranchia</taxon>
        <taxon>Pteriomorphia</taxon>
        <taxon>Mytilida</taxon>
        <taxon>Mytiloidea</taxon>
        <taxon>Mytilidae</taxon>
        <taxon>Mytilinae</taxon>
        <taxon>Mytilus</taxon>
    </lineage>
</organism>
<feature type="region of interest" description="Disordered" evidence="1">
    <location>
        <begin position="635"/>
        <end position="656"/>
    </location>
</feature>
<feature type="region of interest" description="Disordered" evidence="1">
    <location>
        <begin position="1044"/>
        <end position="1222"/>
    </location>
</feature>